<dbReference type="Pfam" id="PF03062">
    <property type="entry name" value="MBOAT"/>
    <property type="match status" value="1"/>
</dbReference>
<dbReference type="PANTHER" id="PTHR10408:SF7">
    <property type="entry name" value="DIACYLGLYCEROL O-ACYLTRANSFERASE 1"/>
    <property type="match status" value="1"/>
</dbReference>
<organism evidence="14">
    <name type="scientific">Dermatophagoides farinae</name>
    <name type="common">American house dust mite</name>
    <dbReference type="NCBI Taxonomy" id="6954"/>
    <lineage>
        <taxon>Eukaryota</taxon>
        <taxon>Metazoa</taxon>
        <taxon>Ecdysozoa</taxon>
        <taxon>Arthropoda</taxon>
        <taxon>Chelicerata</taxon>
        <taxon>Arachnida</taxon>
        <taxon>Acari</taxon>
        <taxon>Acariformes</taxon>
        <taxon>Sarcoptiformes</taxon>
        <taxon>Astigmata</taxon>
        <taxon>Psoroptidia</taxon>
        <taxon>Analgoidea</taxon>
        <taxon>Pyroglyphidae</taxon>
        <taxon>Dermatophagoidinae</taxon>
        <taxon>Dermatophagoides</taxon>
    </lineage>
</organism>
<feature type="transmembrane region" description="Helical" evidence="13">
    <location>
        <begin position="285"/>
        <end position="304"/>
    </location>
</feature>
<feature type="transmembrane region" description="Helical" evidence="13">
    <location>
        <begin position="459"/>
        <end position="480"/>
    </location>
</feature>
<dbReference type="GO" id="GO:0005789">
    <property type="term" value="C:endoplasmic reticulum membrane"/>
    <property type="evidence" value="ECO:0007669"/>
    <property type="project" value="UniProtKB-SubCell"/>
</dbReference>
<accession>A0A9D4SB66</accession>
<comment type="similarity">
    <text evidence="3 10">Belongs to the membrane-bound acyltransferase family. Sterol o-acyltransferase subfamily.</text>
</comment>
<feature type="transmembrane region" description="Helical" evidence="13">
    <location>
        <begin position="400"/>
        <end position="417"/>
    </location>
</feature>
<dbReference type="OrthoDB" id="10039049at2759"/>
<comment type="caution">
    <text evidence="14">The sequence shown here is derived from an EMBL/GenBank/DDBJ whole genome shotgun (WGS) entry which is preliminary data.</text>
</comment>
<keyword evidence="7 13" id="KW-1133">Transmembrane helix</keyword>
<dbReference type="PANTHER" id="PTHR10408">
    <property type="entry name" value="STEROL O-ACYLTRANSFERASE"/>
    <property type="match status" value="1"/>
</dbReference>
<feature type="transmembrane region" description="Helical" evidence="13">
    <location>
        <begin position="100"/>
        <end position="126"/>
    </location>
</feature>
<keyword evidence="6 10" id="KW-0256">Endoplasmic reticulum</keyword>
<keyword evidence="9 10" id="KW-0012">Acyltransferase</keyword>
<evidence type="ECO:0000256" key="9">
    <source>
        <dbReference type="ARBA" id="ARBA00023315"/>
    </source>
</evidence>
<reference evidence="14" key="2">
    <citation type="journal article" date="2021" name="World Allergy Organ. J.">
        <title>Chromosome-level assembly of Dermatophagoides farinae genome and transcriptome reveals two novel allergens Der f 37 and Der f 39.</title>
        <authorList>
            <person name="Chen J."/>
            <person name="Cai Z."/>
            <person name="Fan D."/>
            <person name="Hu J."/>
            <person name="Hou Y."/>
            <person name="He Y."/>
            <person name="Zhang Z."/>
            <person name="Zhao Z."/>
            <person name="Gao P."/>
            <person name="Hu W."/>
            <person name="Sun J."/>
            <person name="Li J."/>
            <person name="Ji K."/>
        </authorList>
    </citation>
    <scope>NUCLEOTIDE SEQUENCE</scope>
    <source>
        <strain evidence="14">JKM2019</strain>
    </source>
</reference>
<evidence type="ECO:0000256" key="3">
    <source>
        <dbReference type="ARBA" id="ARBA00009010"/>
    </source>
</evidence>
<dbReference type="InterPro" id="IPR004299">
    <property type="entry name" value="MBOAT_fam"/>
</dbReference>
<evidence type="ECO:0000256" key="12">
    <source>
        <dbReference type="SAM" id="MobiDB-lite"/>
    </source>
</evidence>
<dbReference type="GO" id="GO:0019432">
    <property type="term" value="P:triglyceride biosynthetic process"/>
    <property type="evidence" value="ECO:0007669"/>
    <property type="project" value="TreeGrafter"/>
</dbReference>
<sequence length="488" mass="58380">MDTNGGGNNSSSSSTNTIRRRERKRSQSLTNDNHLYEIIRMNQPDKPIHQYRDSLFSSSSGFNNFRGFFTLALILLVLATLRVALENVIKYGILINYSQIFWLFFSHTSIWPTIISLSLLNIFIYFSYWIEKLLSKNQINPNKATYIIWLNLASVLLWPIVAVFTIPTHVVAASSFSMMYLIVWLKLYSYHSVNYWCRLHQKKTHKRHNSGDSRQWNNHQHQHQNDNHHHHHTDVTTAINQQLVQYPDNLTISDIYYFICVPTLCYELNFPRTERIRKRFLFKRLFEVIFLTQLILALIQQWMVPTIHNSLKPLQEMDYFRMLERLLKLSIPNHVIWLIWFYTYFHSFLNLIGEILRFGDRQFYKDWWNAESLLYFWKNWNIPVHHWCVRHLYVPLLKRGYSKITVTTIVFLMSAIFHEYLVSVPLCMFRFWAFTGMAMQIPFVFVIHTGFFQGHYANMFVWFSLIIGQPLCILACYHDYYVVHHAVN</sequence>
<feature type="transmembrane region" description="Helical" evidence="13">
    <location>
        <begin position="335"/>
        <end position="356"/>
    </location>
</feature>
<feature type="region of interest" description="Disordered" evidence="12">
    <location>
        <begin position="1"/>
        <end position="27"/>
    </location>
</feature>
<evidence type="ECO:0000256" key="2">
    <source>
        <dbReference type="ARBA" id="ARBA00005189"/>
    </source>
</evidence>
<evidence type="ECO:0000256" key="10">
    <source>
        <dbReference type="PIRNR" id="PIRNR000439"/>
    </source>
</evidence>
<protein>
    <recommendedName>
        <fullName evidence="10">O-acyltransferase</fullName>
    </recommendedName>
</protein>
<dbReference type="InterPro" id="IPR014371">
    <property type="entry name" value="Oat_ACAT_DAG_ARE"/>
</dbReference>
<feature type="transmembrane region" description="Helical" evidence="13">
    <location>
        <begin position="146"/>
        <end position="166"/>
    </location>
</feature>
<keyword evidence="4 10" id="KW-0808">Transferase</keyword>
<evidence type="ECO:0000313" key="14">
    <source>
        <dbReference type="EMBL" id="KAH7636219.1"/>
    </source>
</evidence>
<dbReference type="AlphaFoldDB" id="A0A9D4SB66"/>
<dbReference type="PIRSF" id="PIRSF000439">
    <property type="entry name" value="Oat_ACAT_DAG_ARE"/>
    <property type="match status" value="1"/>
</dbReference>
<evidence type="ECO:0000256" key="1">
    <source>
        <dbReference type="ARBA" id="ARBA00004477"/>
    </source>
</evidence>
<evidence type="ECO:0000256" key="11">
    <source>
        <dbReference type="PIRSR" id="PIRSR000439-1"/>
    </source>
</evidence>
<feature type="transmembrane region" description="Helical" evidence="13">
    <location>
        <begin position="429"/>
        <end position="447"/>
    </location>
</feature>
<comment type="pathway">
    <text evidence="2">Lipid metabolism.</text>
</comment>
<keyword evidence="5 13" id="KW-0812">Transmembrane</keyword>
<keyword evidence="8 10" id="KW-0472">Membrane</keyword>
<reference evidence="14" key="1">
    <citation type="submission" date="2020-06" db="EMBL/GenBank/DDBJ databases">
        <authorList>
            <person name="Ji K."/>
            <person name="Li J."/>
        </authorList>
    </citation>
    <scope>NUCLEOTIDE SEQUENCE</scope>
    <source>
        <strain evidence="14">JKM2019</strain>
        <tissue evidence="14">Whole body</tissue>
    </source>
</reference>
<feature type="transmembrane region" description="Helical" evidence="13">
    <location>
        <begin position="178"/>
        <end position="197"/>
    </location>
</feature>
<evidence type="ECO:0000256" key="5">
    <source>
        <dbReference type="ARBA" id="ARBA00022692"/>
    </source>
</evidence>
<dbReference type="EMBL" id="SDOV01000010">
    <property type="protein sequence ID" value="KAH7636219.1"/>
    <property type="molecule type" value="Genomic_DNA"/>
</dbReference>
<feature type="region of interest" description="Disordered" evidence="12">
    <location>
        <begin position="207"/>
        <end position="232"/>
    </location>
</feature>
<evidence type="ECO:0000256" key="7">
    <source>
        <dbReference type="ARBA" id="ARBA00022989"/>
    </source>
</evidence>
<name>A0A9D4SB66_DERFA</name>
<evidence type="ECO:0000256" key="8">
    <source>
        <dbReference type="ARBA" id="ARBA00023136"/>
    </source>
</evidence>
<feature type="active site" evidence="11">
    <location>
        <position position="418"/>
    </location>
</feature>
<evidence type="ECO:0000256" key="13">
    <source>
        <dbReference type="SAM" id="Phobius"/>
    </source>
</evidence>
<feature type="transmembrane region" description="Helical" evidence="13">
    <location>
        <begin position="65"/>
        <end position="85"/>
    </location>
</feature>
<evidence type="ECO:0000256" key="4">
    <source>
        <dbReference type="ARBA" id="ARBA00022679"/>
    </source>
</evidence>
<proteinExistence type="inferred from homology"/>
<dbReference type="Proteomes" id="UP000828236">
    <property type="component" value="Unassembled WGS sequence"/>
</dbReference>
<dbReference type="GO" id="GO:0004144">
    <property type="term" value="F:diacylglycerol O-acyltransferase activity"/>
    <property type="evidence" value="ECO:0007669"/>
    <property type="project" value="TreeGrafter"/>
</dbReference>
<gene>
    <name evidence="14" type="ORF">HUG17_10189</name>
</gene>
<comment type="subcellular location">
    <subcellularLocation>
        <location evidence="1 10">Endoplasmic reticulum membrane</location>
        <topology evidence="1 10">Multi-pass membrane protein</topology>
    </subcellularLocation>
</comment>
<evidence type="ECO:0000256" key="6">
    <source>
        <dbReference type="ARBA" id="ARBA00022824"/>
    </source>
</evidence>